<dbReference type="Gene3D" id="3.30.160.60">
    <property type="entry name" value="Classic Zinc Finger"/>
    <property type="match status" value="1"/>
</dbReference>
<keyword evidence="12" id="KW-1185">Reference proteome</keyword>
<dbReference type="SMART" id="SM00355">
    <property type="entry name" value="ZnF_C2H2"/>
    <property type="match status" value="3"/>
</dbReference>
<feature type="region of interest" description="Disordered" evidence="8">
    <location>
        <begin position="110"/>
        <end position="237"/>
    </location>
</feature>
<dbReference type="SUPFAM" id="SSF54695">
    <property type="entry name" value="POZ domain"/>
    <property type="match status" value="1"/>
</dbReference>
<dbReference type="InterPro" id="IPR050457">
    <property type="entry name" value="ZnFinger_BTB_dom_contain"/>
</dbReference>
<keyword evidence="3" id="KW-0677">Repeat</keyword>
<evidence type="ECO:0000313" key="11">
    <source>
        <dbReference type="EMBL" id="KAK0148034.1"/>
    </source>
</evidence>
<feature type="compositionally biased region" description="Gly residues" evidence="8">
    <location>
        <begin position="169"/>
        <end position="188"/>
    </location>
</feature>
<dbReference type="PANTHER" id="PTHR46105:SF14">
    <property type="entry name" value="ZINC FINGER AND BTB DOMAIN-CONTAINING PROTEIN 22"/>
    <property type="match status" value="1"/>
</dbReference>
<feature type="compositionally biased region" description="Acidic residues" evidence="8">
    <location>
        <begin position="319"/>
        <end position="334"/>
    </location>
</feature>
<dbReference type="AlphaFoldDB" id="A0AA47MWW2"/>
<dbReference type="Gene3D" id="3.30.710.10">
    <property type="entry name" value="Potassium Channel Kv1.1, Chain A"/>
    <property type="match status" value="1"/>
</dbReference>
<dbReference type="SUPFAM" id="SSF57667">
    <property type="entry name" value="beta-beta-alpha zinc fingers"/>
    <property type="match status" value="1"/>
</dbReference>
<keyword evidence="6" id="KW-0539">Nucleus</keyword>
<keyword evidence="2" id="KW-0479">Metal-binding</keyword>
<comment type="subcellular location">
    <subcellularLocation>
        <location evidence="1">Nucleus</location>
    </subcellularLocation>
</comment>
<keyword evidence="4 7" id="KW-0863">Zinc-finger</keyword>
<feature type="region of interest" description="Disordered" evidence="8">
    <location>
        <begin position="543"/>
        <end position="626"/>
    </location>
</feature>
<evidence type="ECO:0000256" key="6">
    <source>
        <dbReference type="ARBA" id="ARBA00023242"/>
    </source>
</evidence>
<evidence type="ECO:0000256" key="2">
    <source>
        <dbReference type="ARBA" id="ARBA00022723"/>
    </source>
</evidence>
<dbReference type="InterPro" id="IPR000210">
    <property type="entry name" value="BTB/POZ_dom"/>
</dbReference>
<comment type="caution">
    <text evidence="11">The sequence shown here is derived from an EMBL/GenBank/DDBJ whole genome shotgun (WGS) entry which is preliminary data.</text>
</comment>
<protein>
    <submittedName>
        <fullName evidence="11">Zinc finger and BTB domain-containing protein 22</fullName>
    </submittedName>
</protein>
<keyword evidence="5" id="KW-0862">Zinc</keyword>
<evidence type="ECO:0000256" key="3">
    <source>
        <dbReference type="ARBA" id="ARBA00022737"/>
    </source>
</evidence>
<feature type="compositionally biased region" description="Acidic residues" evidence="8">
    <location>
        <begin position="204"/>
        <end position="215"/>
    </location>
</feature>
<evidence type="ECO:0000259" key="10">
    <source>
        <dbReference type="PROSITE" id="PS50157"/>
    </source>
</evidence>
<feature type="domain" description="BTB" evidence="9">
    <location>
        <begin position="48"/>
        <end position="106"/>
    </location>
</feature>
<dbReference type="PROSITE" id="PS50097">
    <property type="entry name" value="BTB"/>
    <property type="match status" value="1"/>
</dbReference>
<dbReference type="GO" id="GO:0000981">
    <property type="term" value="F:DNA-binding transcription factor activity, RNA polymerase II-specific"/>
    <property type="evidence" value="ECO:0007669"/>
    <property type="project" value="TreeGrafter"/>
</dbReference>
<feature type="compositionally biased region" description="Gly residues" evidence="8">
    <location>
        <begin position="595"/>
        <end position="605"/>
    </location>
</feature>
<gene>
    <name evidence="11" type="primary">ZBTB22_0</name>
    <name evidence="11" type="ORF">N1851_012262</name>
</gene>
<dbReference type="InterPro" id="IPR011333">
    <property type="entry name" value="SKP1/BTB/POZ_sf"/>
</dbReference>
<dbReference type="EMBL" id="JAOPHQ010002178">
    <property type="protein sequence ID" value="KAK0148034.1"/>
    <property type="molecule type" value="Genomic_DNA"/>
</dbReference>
<evidence type="ECO:0000256" key="4">
    <source>
        <dbReference type="ARBA" id="ARBA00022771"/>
    </source>
</evidence>
<dbReference type="InterPro" id="IPR013087">
    <property type="entry name" value="Znf_C2H2_type"/>
</dbReference>
<dbReference type="Pfam" id="PF00651">
    <property type="entry name" value="BTB"/>
    <property type="match status" value="1"/>
</dbReference>
<accession>A0AA47MWW2</accession>
<organism evidence="11 12">
    <name type="scientific">Merluccius polli</name>
    <name type="common">Benguela hake</name>
    <name type="synonym">Merluccius cadenati</name>
    <dbReference type="NCBI Taxonomy" id="89951"/>
    <lineage>
        <taxon>Eukaryota</taxon>
        <taxon>Metazoa</taxon>
        <taxon>Chordata</taxon>
        <taxon>Craniata</taxon>
        <taxon>Vertebrata</taxon>
        <taxon>Euteleostomi</taxon>
        <taxon>Actinopterygii</taxon>
        <taxon>Neopterygii</taxon>
        <taxon>Teleostei</taxon>
        <taxon>Neoteleostei</taxon>
        <taxon>Acanthomorphata</taxon>
        <taxon>Zeiogadaria</taxon>
        <taxon>Gadariae</taxon>
        <taxon>Gadiformes</taxon>
        <taxon>Gadoidei</taxon>
        <taxon>Merlucciidae</taxon>
        <taxon>Merluccius</taxon>
    </lineage>
</organism>
<name>A0AA47MWW2_MERPO</name>
<evidence type="ECO:0000259" key="9">
    <source>
        <dbReference type="PROSITE" id="PS50097"/>
    </source>
</evidence>
<dbReference type="GO" id="GO:0008270">
    <property type="term" value="F:zinc ion binding"/>
    <property type="evidence" value="ECO:0007669"/>
    <property type="project" value="UniProtKB-KW"/>
</dbReference>
<proteinExistence type="predicted"/>
<feature type="domain" description="C2H2-type" evidence="10">
    <location>
        <begin position="493"/>
        <end position="520"/>
    </location>
</feature>
<dbReference type="PROSITE" id="PS50157">
    <property type="entry name" value="ZINC_FINGER_C2H2_2"/>
    <property type="match status" value="2"/>
</dbReference>
<evidence type="ECO:0000256" key="8">
    <source>
        <dbReference type="SAM" id="MobiDB-lite"/>
    </source>
</evidence>
<feature type="compositionally biased region" description="Polar residues" evidence="8">
    <location>
        <begin position="345"/>
        <end position="355"/>
    </location>
</feature>
<feature type="compositionally biased region" description="Basic and acidic residues" evidence="8">
    <location>
        <begin position="335"/>
        <end position="344"/>
    </location>
</feature>
<evidence type="ECO:0000256" key="7">
    <source>
        <dbReference type="PROSITE-ProRule" id="PRU00042"/>
    </source>
</evidence>
<feature type="compositionally biased region" description="Gly residues" evidence="8">
    <location>
        <begin position="546"/>
        <end position="558"/>
    </location>
</feature>
<feature type="region of interest" description="Disordered" evidence="8">
    <location>
        <begin position="319"/>
        <end position="370"/>
    </location>
</feature>
<evidence type="ECO:0000256" key="1">
    <source>
        <dbReference type="ARBA" id="ARBA00004123"/>
    </source>
</evidence>
<evidence type="ECO:0000313" key="12">
    <source>
        <dbReference type="Proteomes" id="UP001174136"/>
    </source>
</evidence>
<evidence type="ECO:0000256" key="5">
    <source>
        <dbReference type="ARBA" id="ARBA00022833"/>
    </source>
</evidence>
<dbReference type="InterPro" id="IPR036236">
    <property type="entry name" value="Znf_C2H2_sf"/>
</dbReference>
<feature type="domain" description="C2H2-type" evidence="10">
    <location>
        <begin position="466"/>
        <end position="492"/>
    </location>
</feature>
<dbReference type="FunFam" id="3.30.160.60:FF:000145">
    <property type="entry name" value="Zinc finger protein 574"/>
    <property type="match status" value="1"/>
</dbReference>
<dbReference type="PANTHER" id="PTHR46105">
    <property type="entry name" value="AGAP004733-PA"/>
    <property type="match status" value="1"/>
</dbReference>
<sequence length="626" mass="65749">MQSTSGAAGGGAGGSGDPAGDLLQVCFPGAQSSVLDSLNRQREDGQLCDLSIQVQGQLFRAHRCVLAASSPYFHDQVLLKNMSTVCIPAVMDSVALESVLSCAYTGPPVHGAPRHRQLPHSGQRAADVAHHRQATASKEEREAPPPSRPSLSESQSPSSTNYFSPRHGSGLGGGGATGPGASGEGGGANTTPSYCTPSGGEEAFLIEEEEEEEEEGMYHQRKRGGGGGDGRRKDSACEQEVGVSDSFGVSSYQFVLPQIRNAVASLSYTVAIMLVSWLGQGGEERPGGGCYSQSSTAPRKQWVVVKTEHPEDDDLILVSGEEEEEEEEDEDEEMALARERERNDFNISNVRSLSSELGGRPSSDMDTQSDYCQSSEDYLRLESSLLEHTMLTQGPGRAGSSLLGQPVQTLARPPASPPLDAGAHHRLQHGAVHLAGLPPDGMDPGAGGMGGGASGGGGGGASGKLFMCHCGKTFTHRSMRDRHVNMHLDLRPFHCPVCAKKFKMKHHLTEHMKTHTGLKPYRCGGCARKFMWRDSYMRHRAQCERSGGGGGGHGGGGEEPMPSHFLLPSEEGGVGGRGNHSNAGMIASAAVAQGQGSGLPGGVGAGRDACDDEDPCEARANDGSVT</sequence>
<reference evidence="11" key="1">
    <citation type="journal article" date="2023" name="Front. Mar. Sci.">
        <title>A new Merluccius polli reference genome to investigate the effects of global change in West African waters.</title>
        <authorList>
            <person name="Mateo J.L."/>
            <person name="Blanco-Fernandez C."/>
            <person name="Garcia-Vazquez E."/>
            <person name="Machado-Schiaffino G."/>
        </authorList>
    </citation>
    <scope>NUCLEOTIDE SEQUENCE</scope>
    <source>
        <strain evidence="11">C29</strain>
        <tissue evidence="11">Fin</tissue>
    </source>
</reference>
<dbReference type="Proteomes" id="UP001174136">
    <property type="component" value="Unassembled WGS sequence"/>
</dbReference>
<feature type="compositionally biased region" description="Low complexity" evidence="8">
    <location>
        <begin position="149"/>
        <end position="159"/>
    </location>
</feature>
<dbReference type="GO" id="GO:0000978">
    <property type="term" value="F:RNA polymerase II cis-regulatory region sequence-specific DNA binding"/>
    <property type="evidence" value="ECO:0007669"/>
    <property type="project" value="TreeGrafter"/>
</dbReference>
<dbReference type="GO" id="GO:0005634">
    <property type="term" value="C:nucleus"/>
    <property type="evidence" value="ECO:0007669"/>
    <property type="project" value="UniProtKB-SubCell"/>
</dbReference>
<dbReference type="PROSITE" id="PS00028">
    <property type="entry name" value="ZINC_FINGER_C2H2_1"/>
    <property type="match status" value="1"/>
</dbReference>